<keyword evidence="1" id="KW-0472">Membrane</keyword>
<accession>A0AAD4GYL9</accession>
<dbReference type="Gene3D" id="3.30.300.30">
    <property type="match status" value="1"/>
</dbReference>
<dbReference type="Proteomes" id="UP001194746">
    <property type="component" value="Unassembled WGS sequence"/>
</dbReference>
<dbReference type="GO" id="GO:0031956">
    <property type="term" value="F:medium-chain fatty acid-CoA ligase activity"/>
    <property type="evidence" value="ECO:0007669"/>
    <property type="project" value="TreeGrafter"/>
</dbReference>
<dbReference type="Gene3D" id="3.40.50.12780">
    <property type="entry name" value="N-terminal domain of ligase-like"/>
    <property type="match status" value="1"/>
</dbReference>
<dbReference type="InterPro" id="IPR045851">
    <property type="entry name" value="AMP-bd_C_sf"/>
</dbReference>
<dbReference type="Pfam" id="PF00132">
    <property type="entry name" value="Hexapep"/>
    <property type="match status" value="1"/>
</dbReference>
<organism evidence="3 4">
    <name type="scientific">Aspergillus nanangensis</name>
    <dbReference type="NCBI Taxonomy" id="2582783"/>
    <lineage>
        <taxon>Eukaryota</taxon>
        <taxon>Fungi</taxon>
        <taxon>Dikarya</taxon>
        <taxon>Ascomycota</taxon>
        <taxon>Pezizomycotina</taxon>
        <taxon>Eurotiomycetes</taxon>
        <taxon>Eurotiomycetidae</taxon>
        <taxon>Eurotiales</taxon>
        <taxon>Aspergillaceae</taxon>
        <taxon>Aspergillus</taxon>
        <taxon>Aspergillus subgen. Circumdati</taxon>
    </lineage>
</organism>
<dbReference type="SUPFAM" id="SSF47336">
    <property type="entry name" value="ACP-like"/>
    <property type="match status" value="1"/>
</dbReference>
<reference evidence="3" key="2">
    <citation type="submission" date="2020-02" db="EMBL/GenBank/DDBJ databases">
        <authorList>
            <person name="Gilchrist C.L.M."/>
            <person name="Chooi Y.-H."/>
        </authorList>
    </citation>
    <scope>NUCLEOTIDE SEQUENCE</scope>
    <source>
        <strain evidence="3">MST-FP2251</strain>
    </source>
</reference>
<keyword evidence="1" id="KW-1133">Transmembrane helix</keyword>
<dbReference type="SUPFAM" id="SSF56801">
    <property type="entry name" value="Acetyl-CoA synthetase-like"/>
    <property type="match status" value="1"/>
</dbReference>
<dbReference type="PROSITE" id="PS50075">
    <property type="entry name" value="CARRIER"/>
    <property type="match status" value="1"/>
</dbReference>
<dbReference type="GO" id="GO:0006631">
    <property type="term" value="P:fatty acid metabolic process"/>
    <property type="evidence" value="ECO:0007669"/>
    <property type="project" value="TreeGrafter"/>
</dbReference>
<evidence type="ECO:0000313" key="4">
    <source>
        <dbReference type="Proteomes" id="UP001194746"/>
    </source>
</evidence>
<dbReference type="InterPro" id="IPR011004">
    <property type="entry name" value="Trimer_LpxA-like_sf"/>
</dbReference>
<dbReference type="SUPFAM" id="SSF51161">
    <property type="entry name" value="Trimeric LpxA-like enzymes"/>
    <property type="match status" value="3"/>
</dbReference>
<keyword evidence="1" id="KW-0812">Transmembrane</keyword>
<dbReference type="InterPro" id="IPR001451">
    <property type="entry name" value="Hexapep"/>
</dbReference>
<evidence type="ECO:0000256" key="1">
    <source>
        <dbReference type="SAM" id="Phobius"/>
    </source>
</evidence>
<dbReference type="PANTHER" id="PTHR43201">
    <property type="entry name" value="ACYL-COA SYNTHETASE"/>
    <property type="match status" value="1"/>
</dbReference>
<feature type="transmembrane region" description="Helical" evidence="1">
    <location>
        <begin position="1338"/>
        <end position="1355"/>
    </location>
</feature>
<comment type="caution">
    <text evidence="3">The sequence shown here is derived from an EMBL/GenBank/DDBJ whole genome shotgun (WGS) entry which is preliminary data.</text>
</comment>
<feature type="transmembrane region" description="Helical" evidence="1">
    <location>
        <begin position="1087"/>
        <end position="1108"/>
    </location>
</feature>
<name>A0AAD4GYL9_ASPNN</name>
<sequence>MRQELQRLRKNAANHHSPRRLLKLLDRHQGPWPVRDLILCYQAVWKSLPEAAKMTGNTTQRHHLQQLDARVKEAIPSLVNVLAGEDHTGPAIIDSTSKIEIPHSAIPQFLYTFDLGLGPSRHGKPRVAVVLPNGALMAMACLAVCNSYTAGPGRCGSPLETELENLQTIAPLVPVYTIHPHGDFTFHATCLDSNRITSHGVAAPNTADDVSVILFTSGTSGKKKLVPITTYNLIASAVLSGESLGLAAKDRCLNMMPLHHIGGMVRSLLGPIVAGGAIICCPAFDPSMFWDVVSQLTPTWYYATPTMHQMILAEAQHRGDAVRRSTIQFICNAGAGLPPTLAVELHKTFNCLVFPSYGMTECAPIAAPPLDYCLDRPGTSGVCAGPELVILENPDADHAASSGTTGHICVRGSPLFQGYLASHGLDQSVFSALGWFDTGDLGHMDDEGYLYITGRSKEVINRGGEIISPVEVEDAILAAARDPTSLLHGRITEALVFSASHDVLQEVVGAVLVTAPGRKRPDIRQVHEALQERLPQPKWPMILVYMSAVPKSNNKMQRIGLSKRLQLDRLTDSTVASDRHYEAECPPPNTPLTQRIEKKRCIEATTKRHVSLAQEHWMPDILMRRNKVDGFLQAILFFRDHRTITAEDLISHLREEQDGYLVPSSVKFLGGSLPLDEAGSVDEALVDDALREQDSPGACSEVQQRVRDLFATALGRPPEDVYPSTDFFTAGGDSLRAGRFVPQPRRKLDIHLPGDILFRHSTLGTLSGIVEDAVAMQADRTLEHAEDLPGCSETHCSTHPVLLLLHLLPLAVFYPMKTSLQWVLFVHDMAETSLLFPLRGLLAGRLLYIVIGALAARLIVQTTVPLVGIIFKWIVIGRYQPGVYPMWGVYHTRWWLTQKALQVCGKGIYNWYNWTRKLYFQALGVKMGRNVIIHESASLGEYDLIELGNNVILDHCTCRPFAVERMTSMLLKPIHLRDDCAVGLKSIVAPGADLAAGTCLGPNSSSWESNDAVRFNLNLQSAMIPEPHWILGFLVTEPMCLAVSIARRLPWLAGLVPIVSRYPSRRHDMVHQTVDWFTTPKRIGYHILARIYLAIFGPLVMFIAILTIKRGLDCVCRRPKPGPAQKQSQLQKLRSSTLGRILPRGDLHALTRLLGRHYELVSIVVRALGARVGKRVYWPSVFPSVQDFDLLEIGNDVVFGSRSHLVTSDGLGKDRVVIEDGAMVGDRAVLLPGVTVGARTMIGSGALMRRNGSYAADTVWTGSKRGDAIQFPTPGVVVQGDNGDAKLLDTTIKPFGRAFCLGKANYHVLGLIDIVCYSTCLVILVTVYWHLSTLCGLLVLRHVLSIGLTAFQLSWWRPFTIYITFTASVCVCSLLQSVFALMVAVLAKWALMGRRQEGEYHWDKSSYNQRWQLFLAFETLIKDCYGGLGILQLLSGTWYVVLYYRAMGARIGRNCALFANGSPSIYFTEPDLLTLGDRVAVDDASLVCHLNSRGEFELHTLEVGDRSVLRTGSRLMSGASMGQDACLLEHTLVLSGDHVGDGISLQGWPAEVFNGSRV</sequence>
<feature type="transmembrane region" description="Helical" evidence="1">
    <location>
        <begin position="1361"/>
        <end position="1387"/>
    </location>
</feature>
<dbReference type="Gene3D" id="1.10.1200.10">
    <property type="entry name" value="ACP-like"/>
    <property type="match status" value="1"/>
</dbReference>
<dbReference type="Gene3D" id="2.160.10.10">
    <property type="entry name" value="Hexapeptide repeat proteins"/>
    <property type="match status" value="1"/>
</dbReference>
<dbReference type="Pfam" id="PF00501">
    <property type="entry name" value="AMP-binding"/>
    <property type="match status" value="1"/>
</dbReference>
<keyword evidence="4" id="KW-1185">Reference proteome</keyword>
<feature type="transmembrane region" description="Helical" evidence="1">
    <location>
        <begin position="1306"/>
        <end position="1331"/>
    </location>
</feature>
<dbReference type="InterPro" id="IPR000873">
    <property type="entry name" value="AMP-dep_synth/lig_dom"/>
</dbReference>
<dbReference type="EMBL" id="VCAU01000005">
    <property type="protein sequence ID" value="KAF9894132.1"/>
    <property type="molecule type" value="Genomic_DNA"/>
</dbReference>
<dbReference type="PANTHER" id="PTHR43201:SF10">
    <property type="entry name" value="CARRIER DOMAIN-CONTAINING PROTEIN"/>
    <property type="match status" value="1"/>
</dbReference>
<evidence type="ECO:0000313" key="3">
    <source>
        <dbReference type="EMBL" id="KAF9894132.1"/>
    </source>
</evidence>
<evidence type="ECO:0000259" key="2">
    <source>
        <dbReference type="PROSITE" id="PS50075"/>
    </source>
</evidence>
<dbReference type="Pfam" id="PF00550">
    <property type="entry name" value="PP-binding"/>
    <property type="match status" value="1"/>
</dbReference>
<protein>
    <recommendedName>
        <fullName evidence="2">Carrier domain-containing protein</fullName>
    </recommendedName>
</protein>
<gene>
    <name evidence="3" type="ORF">FE257_009105</name>
</gene>
<reference evidence="3" key="1">
    <citation type="journal article" date="2019" name="Beilstein J. Org. Chem.">
        <title>Nanangenines: drimane sesquiterpenoids as the dominant metabolite cohort of a novel Australian fungus, Aspergillus nanangensis.</title>
        <authorList>
            <person name="Lacey H.J."/>
            <person name="Gilchrist C.L.M."/>
            <person name="Crombie A."/>
            <person name="Kalaitzis J.A."/>
            <person name="Vuong D."/>
            <person name="Rutledge P.J."/>
            <person name="Turner P."/>
            <person name="Pitt J.I."/>
            <person name="Lacey E."/>
            <person name="Chooi Y.H."/>
            <person name="Piggott A.M."/>
        </authorList>
    </citation>
    <scope>NUCLEOTIDE SEQUENCE</scope>
    <source>
        <strain evidence="3">MST-FP2251</strain>
    </source>
</reference>
<proteinExistence type="predicted"/>
<dbReference type="InterPro" id="IPR036736">
    <property type="entry name" value="ACP-like_sf"/>
</dbReference>
<feature type="domain" description="Carrier" evidence="2">
    <location>
        <begin position="700"/>
        <end position="774"/>
    </location>
</feature>
<dbReference type="InterPro" id="IPR042099">
    <property type="entry name" value="ANL_N_sf"/>
</dbReference>
<dbReference type="InterPro" id="IPR009081">
    <property type="entry name" value="PP-bd_ACP"/>
</dbReference>